<dbReference type="OrthoDB" id="331389at2"/>
<accession>A0A2P2DIK7</accession>
<name>A0A2P2DIK7_9LEPT</name>
<gene>
    <name evidence="1" type="ORF">LPTSP2_37890</name>
</gene>
<proteinExistence type="predicted"/>
<reference evidence="2" key="1">
    <citation type="journal article" date="2019" name="Microbiol. Immunol.">
        <title>Molecular and phenotypic characterization of Leptospira johnsonii sp. nov., Leptospira ellinghausenii sp. nov. and Leptospira ryugenii sp. nov. isolated from soil and water in Japan.</title>
        <authorList>
            <person name="Masuzawa T."/>
            <person name="Saito M."/>
            <person name="Nakao R."/>
            <person name="Nikaido Y."/>
            <person name="Matsumoto M."/>
            <person name="Ogawa M."/>
            <person name="Yokoyama M."/>
            <person name="Hidaka Y."/>
            <person name="Tomita J."/>
            <person name="Sakakibara K."/>
            <person name="Suzuki K."/>
            <person name="Yasuda S."/>
            <person name="Sato H."/>
            <person name="Yamaguchi M."/>
            <person name="Yoshida S.I."/>
            <person name="Koizumi N."/>
            <person name="Kawamura Y."/>
        </authorList>
    </citation>
    <scope>NUCLEOTIDE SEQUENCE [LARGE SCALE GENOMIC DNA]</scope>
    <source>
        <strain evidence="2">E18</strain>
    </source>
</reference>
<dbReference type="AlphaFoldDB" id="A0A2P2DIK7"/>
<dbReference type="EMBL" id="BFAZ01000013">
    <property type="protein sequence ID" value="GBF44486.1"/>
    <property type="molecule type" value="Genomic_DNA"/>
</dbReference>
<evidence type="ECO:0000313" key="2">
    <source>
        <dbReference type="Proteomes" id="UP000245206"/>
    </source>
</evidence>
<organism evidence="1 2">
    <name type="scientific">Leptospira ellinghausenii</name>
    <dbReference type="NCBI Taxonomy" id="1917822"/>
    <lineage>
        <taxon>Bacteria</taxon>
        <taxon>Pseudomonadati</taxon>
        <taxon>Spirochaetota</taxon>
        <taxon>Spirochaetia</taxon>
        <taxon>Leptospirales</taxon>
        <taxon>Leptospiraceae</taxon>
        <taxon>Leptospira</taxon>
    </lineage>
</organism>
<evidence type="ECO:0000313" key="1">
    <source>
        <dbReference type="EMBL" id="GBF44486.1"/>
    </source>
</evidence>
<protein>
    <submittedName>
        <fullName evidence="1">Uncharacterized protein</fullName>
    </submittedName>
</protein>
<dbReference type="RefSeq" id="WP_108961456.1">
    <property type="nucleotide sequence ID" value="NZ_BFAZ01000013.1"/>
</dbReference>
<sequence length="133" mass="16245">MNLAFRSTQREYDAFYYREKRKGKTPISKELYDLERINRGKFRNDGVYVGIEWNQRLGIPKYLREFYNTETAKLDLERIQHLTKNLQWQVDTIPMTRIKRFYIRKRIRDINTYLEREVDSTGKIKSILFPAEK</sequence>
<comment type="caution">
    <text evidence="1">The sequence shown here is derived from an EMBL/GenBank/DDBJ whole genome shotgun (WGS) entry which is preliminary data.</text>
</comment>
<keyword evidence="2" id="KW-1185">Reference proteome</keyword>
<dbReference type="Proteomes" id="UP000245206">
    <property type="component" value="Unassembled WGS sequence"/>
</dbReference>